<name>A0A9P4UI90_9PEZI</name>
<organism evidence="2 3">
    <name type="scientific">Polychaeton citri CBS 116435</name>
    <dbReference type="NCBI Taxonomy" id="1314669"/>
    <lineage>
        <taxon>Eukaryota</taxon>
        <taxon>Fungi</taxon>
        <taxon>Dikarya</taxon>
        <taxon>Ascomycota</taxon>
        <taxon>Pezizomycotina</taxon>
        <taxon>Dothideomycetes</taxon>
        <taxon>Dothideomycetidae</taxon>
        <taxon>Capnodiales</taxon>
        <taxon>Capnodiaceae</taxon>
        <taxon>Polychaeton</taxon>
    </lineage>
</organism>
<evidence type="ECO:0000313" key="3">
    <source>
        <dbReference type="Proteomes" id="UP000799441"/>
    </source>
</evidence>
<accession>A0A9P4UI90</accession>
<protein>
    <recommendedName>
        <fullName evidence="4">Secreted protein</fullName>
    </recommendedName>
</protein>
<keyword evidence="3" id="KW-1185">Reference proteome</keyword>
<evidence type="ECO:0000313" key="2">
    <source>
        <dbReference type="EMBL" id="KAF2716592.1"/>
    </source>
</evidence>
<keyword evidence="1" id="KW-0732">Signal</keyword>
<feature type="signal peptide" evidence="1">
    <location>
        <begin position="1"/>
        <end position="22"/>
    </location>
</feature>
<evidence type="ECO:0000256" key="1">
    <source>
        <dbReference type="SAM" id="SignalP"/>
    </source>
</evidence>
<dbReference type="AlphaFoldDB" id="A0A9P4UI90"/>
<dbReference type="EMBL" id="MU003868">
    <property type="protein sequence ID" value="KAF2716592.1"/>
    <property type="molecule type" value="Genomic_DNA"/>
</dbReference>
<comment type="caution">
    <text evidence="2">The sequence shown here is derived from an EMBL/GenBank/DDBJ whole genome shotgun (WGS) entry which is preliminary data.</text>
</comment>
<evidence type="ECO:0008006" key="4">
    <source>
        <dbReference type="Google" id="ProtNLM"/>
    </source>
</evidence>
<reference evidence="2" key="1">
    <citation type="journal article" date="2020" name="Stud. Mycol.">
        <title>101 Dothideomycetes genomes: a test case for predicting lifestyles and emergence of pathogens.</title>
        <authorList>
            <person name="Haridas S."/>
            <person name="Albert R."/>
            <person name="Binder M."/>
            <person name="Bloem J."/>
            <person name="Labutti K."/>
            <person name="Salamov A."/>
            <person name="Andreopoulos B."/>
            <person name="Baker S."/>
            <person name="Barry K."/>
            <person name="Bills G."/>
            <person name="Bluhm B."/>
            <person name="Cannon C."/>
            <person name="Castanera R."/>
            <person name="Culley D."/>
            <person name="Daum C."/>
            <person name="Ezra D."/>
            <person name="Gonzalez J."/>
            <person name="Henrissat B."/>
            <person name="Kuo A."/>
            <person name="Liang C."/>
            <person name="Lipzen A."/>
            <person name="Lutzoni F."/>
            <person name="Magnuson J."/>
            <person name="Mondo S."/>
            <person name="Nolan M."/>
            <person name="Ohm R."/>
            <person name="Pangilinan J."/>
            <person name="Park H.-J."/>
            <person name="Ramirez L."/>
            <person name="Alfaro M."/>
            <person name="Sun H."/>
            <person name="Tritt A."/>
            <person name="Yoshinaga Y."/>
            <person name="Zwiers L.-H."/>
            <person name="Turgeon B."/>
            <person name="Goodwin S."/>
            <person name="Spatafora J."/>
            <person name="Crous P."/>
            <person name="Grigoriev I."/>
        </authorList>
    </citation>
    <scope>NUCLEOTIDE SEQUENCE</scope>
    <source>
        <strain evidence="2">CBS 116435</strain>
    </source>
</reference>
<proteinExistence type="predicted"/>
<dbReference type="Proteomes" id="UP000799441">
    <property type="component" value="Unassembled WGS sequence"/>
</dbReference>
<gene>
    <name evidence="2" type="ORF">K431DRAFT_289291</name>
</gene>
<feature type="chain" id="PRO_5040412044" description="Secreted protein" evidence="1">
    <location>
        <begin position="23"/>
        <end position="70"/>
    </location>
</feature>
<sequence>MATLQNAKCLSSVLGVMVQVLCFFSKCSRLGAAGASLTPDQMLKCCFLSYPVIVAKHENSAACFPSRKTN</sequence>